<dbReference type="InterPro" id="IPR058245">
    <property type="entry name" value="NreC/VraR/RcsB-like_REC"/>
</dbReference>
<dbReference type="PRINTS" id="PR00038">
    <property type="entry name" value="HTHLUXR"/>
</dbReference>
<evidence type="ECO:0000259" key="5">
    <source>
        <dbReference type="PROSITE" id="PS50043"/>
    </source>
</evidence>
<dbReference type="RefSeq" id="WP_328777790.1">
    <property type="nucleotide sequence ID" value="NZ_CP108058.1"/>
</dbReference>
<dbReference type="PROSITE" id="PS50043">
    <property type="entry name" value="HTH_LUXR_2"/>
    <property type="match status" value="1"/>
</dbReference>
<feature type="domain" description="Response regulatory" evidence="6">
    <location>
        <begin position="5"/>
        <end position="121"/>
    </location>
</feature>
<dbReference type="InterPro" id="IPR011006">
    <property type="entry name" value="CheY-like_superfamily"/>
</dbReference>
<dbReference type="PANTHER" id="PTHR43214">
    <property type="entry name" value="TWO-COMPONENT RESPONSE REGULATOR"/>
    <property type="match status" value="1"/>
</dbReference>
<feature type="region of interest" description="Disordered" evidence="4">
    <location>
        <begin position="209"/>
        <end position="228"/>
    </location>
</feature>
<dbReference type="SUPFAM" id="SSF52172">
    <property type="entry name" value="CheY-like"/>
    <property type="match status" value="1"/>
</dbReference>
<evidence type="ECO:0000256" key="3">
    <source>
        <dbReference type="PROSITE-ProRule" id="PRU00169"/>
    </source>
</evidence>
<geneLocation type="plasmid" evidence="7 8">
    <name>unnamed1</name>
</geneLocation>
<proteinExistence type="predicted"/>
<keyword evidence="8" id="KW-1185">Reference proteome</keyword>
<keyword evidence="1 3" id="KW-0597">Phosphoprotein</keyword>
<feature type="domain" description="HTH luxR-type" evidence="5">
    <location>
        <begin position="137"/>
        <end position="202"/>
    </location>
</feature>
<dbReference type="CDD" id="cd06170">
    <property type="entry name" value="LuxR_C_like"/>
    <property type="match status" value="1"/>
</dbReference>
<gene>
    <name evidence="7" type="ORF">OHU17_37475</name>
</gene>
<dbReference type="SMART" id="SM00448">
    <property type="entry name" value="REC"/>
    <property type="match status" value="1"/>
</dbReference>
<evidence type="ECO:0000313" key="7">
    <source>
        <dbReference type="EMBL" id="WUO51536.1"/>
    </source>
</evidence>
<dbReference type="Gene3D" id="3.40.50.2300">
    <property type="match status" value="1"/>
</dbReference>
<evidence type="ECO:0000256" key="1">
    <source>
        <dbReference type="ARBA" id="ARBA00022553"/>
    </source>
</evidence>
<dbReference type="Gene3D" id="1.10.10.10">
    <property type="entry name" value="Winged helix-like DNA-binding domain superfamily/Winged helix DNA-binding domain"/>
    <property type="match status" value="1"/>
</dbReference>
<feature type="modified residue" description="4-aspartylphosphate" evidence="3">
    <location>
        <position position="56"/>
    </location>
</feature>
<dbReference type="EMBL" id="CP108058">
    <property type="protein sequence ID" value="WUO51536.1"/>
    <property type="molecule type" value="Genomic_DNA"/>
</dbReference>
<dbReference type="InterPro" id="IPR039420">
    <property type="entry name" value="WalR-like"/>
</dbReference>
<protein>
    <submittedName>
        <fullName evidence="7">Response regulator transcription factor</fullName>
    </submittedName>
</protein>
<name>A0ABZ1RXU9_9ACTN</name>
<dbReference type="SMART" id="SM00421">
    <property type="entry name" value="HTH_LUXR"/>
    <property type="match status" value="1"/>
</dbReference>
<dbReference type="InterPro" id="IPR016032">
    <property type="entry name" value="Sig_transdc_resp-reg_C-effctor"/>
</dbReference>
<dbReference type="InterPro" id="IPR001789">
    <property type="entry name" value="Sig_transdc_resp-reg_receiver"/>
</dbReference>
<dbReference type="PROSITE" id="PS50110">
    <property type="entry name" value="RESPONSE_REGULATORY"/>
    <property type="match status" value="1"/>
</dbReference>
<evidence type="ECO:0000259" key="6">
    <source>
        <dbReference type="PROSITE" id="PS50110"/>
    </source>
</evidence>
<evidence type="ECO:0000313" key="8">
    <source>
        <dbReference type="Proteomes" id="UP001432075"/>
    </source>
</evidence>
<evidence type="ECO:0000256" key="2">
    <source>
        <dbReference type="ARBA" id="ARBA00023125"/>
    </source>
</evidence>
<accession>A0ABZ1RXU9</accession>
<sequence>MTPARIVLADDHNLFRETLGDLLEAQPALTVVGHAADGAAAVRCAAAERPDLFLLDFRMPHSRGAGTVRDILAVSPSTRILCLSAYAEPGLVHEVLAAGARGVLHKGIDREALLMAIERTLEEAAHTTVLVPSPAAEGSDREALSSRERQVLVSVAAAMSNRQIADSLRITEGTVKRHLNSVFRKLGAVSRLDAVNKAVQAHIIPSPTLPTAVRSGHWGPDARSTPSP</sequence>
<dbReference type="SUPFAM" id="SSF46894">
    <property type="entry name" value="C-terminal effector domain of the bipartite response regulators"/>
    <property type="match status" value="1"/>
</dbReference>
<dbReference type="Pfam" id="PF00072">
    <property type="entry name" value="Response_reg"/>
    <property type="match status" value="1"/>
</dbReference>
<keyword evidence="7" id="KW-0614">Plasmid</keyword>
<evidence type="ECO:0000256" key="4">
    <source>
        <dbReference type="SAM" id="MobiDB-lite"/>
    </source>
</evidence>
<dbReference type="InterPro" id="IPR036388">
    <property type="entry name" value="WH-like_DNA-bd_sf"/>
</dbReference>
<dbReference type="InterPro" id="IPR000792">
    <property type="entry name" value="Tscrpt_reg_LuxR_C"/>
</dbReference>
<dbReference type="Proteomes" id="UP001432075">
    <property type="component" value="Plasmid unnamed1"/>
</dbReference>
<reference evidence="7" key="1">
    <citation type="submission" date="2022-10" db="EMBL/GenBank/DDBJ databases">
        <title>The complete genomes of actinobacterial strains from the NBC collection.</title>
        <authorList>
            <person name="Joergensen T.S."/>
            <person name="Alvarez Arevalo M."/>
            <person name="Sterndorff E.B."/>
            <person name="Faurdal D."/>
            <person name="Vuksanovic O."/>
            <person name="Mourched A.-S."/>
            <person name="Charusanti P."/>
            <person name="Shaw S."/>
            <person name="Blin K."/>
            <person name="Weber T."/>
        </authorList>
    </citation>
    <scope>NUCLEOTIDE SEQUENCE</scope>
    <source>
        <strain evidence="7">NBC_00283</strain>
        <plasmid evidence="7">unnamed1</plasmid>
    </source>
</reference>
<dbReference type="Pfam" id="PF00196">
    <property type="entry name" value="GerE"/>
    <property type="match status" value="1"/>
</dbReference>
<dbReference type="CDD" id="cd17535">
    <property type="entry name" value="REC_NarL-like"/>
    <property type="match status" value="1"/>
</dbReference>
<keyword evidence="2" id="KW-0238">DNA-binding</keyword>
<organism evidence="7 8">
    <name type="scientific">Streptomyces goshikiensis</name>
    <dbReference type="NCBI Taxonomy" id="1942"/>
    <lineage>
        <taxon>Bacteria</taxon>
        <taxon>Bacillati</taxon>
        <taxon>Actinomycetota</taxon>
        <taxon>Actinomycetes</taxon>
        <taxon>Kitasatosporales</taxon>
        <taxon>Streptomycetaceae</taxon>
        <taxon>Streptomyces</taxon>
    </lineage>
</organism>